<name>A0A1B8GR01_9PEZI</name>
<feature type="transmembrane region" description="Helical" evidence="2">
    <location>
        <begin position="26"/>
        <end position="49"/>
    </location>
</feature>
<feature type="compositionally biased region" description="Basic and acidic residues" evidence="1">
    <location>
        <begin position="341"/>
        <end position="353"/>
    </location>
</feature>
<evidence type="ECO:0000259" key="3">
    <source>
        <dbReference type="Pfam" id="PF20684"/>
    </source>
</evidence>
<keyword evidence="2" id="KW-1133">Transmembrane helix</keyword>
<feature type="transmembrane region" description="Helical" evidence="2">
    <location>
        <begin position="142"/>
        <end position="160"/>
    </location>
</feature>
<keyword evidence="2" id="KW-0812">Transmembrane</keyword>
<dbReference type="InterPro" id="IPR049326">
    <property type="entry name" value="Rhodopsin_dom_fungi"/>
</dbReference>
<organism evidence="4 5">
    <name type="scientific">Pseudogymnoascus verrucosus</name>
    <dbReference type="NCBI Taxonomy" id="342668"/>
    <lineage>
        <taxon>Eukaryota</taxon>
        <taxon>Fungi</taxon>
        <taxon>Dikarya</taxon>
        <taxon>Ascomycota</taxon>
        <taxon>Pezizomycotina</taxon>
        <taxon>Leotiomycetes</taxon>
        <taxon>Thelebolales</taxon>
        <taxon>Thelebolaceae</taxon>
        <taxon>Pseudogymnoascus</taxon>
    </lineage>
</organism>
<evidence type="ECO:0000256" key="2">
    <source>
        <dbReference type="SAM" id="Phobius"/>
    </source>
</evidence>
<dbReference type="GeneID" id="28836497"/>
<sequence>MASTAPVLAPGQSPPLTVISPTNQGGVILIITALGMVFALVSILIRLYIRLQIRHAYERDDTAIAAAMVFSIIQSSLVFVEVSKGYGKTIGNISASGIIELQKASYASDLLYIITLWFTKFSVALLLFRLSSDKRHNWMSRAILLAAAILGAISIFIVALRCDVSRPWVFINEHCSDLLVRWQVVLAFDIITELSLVGNSIYLVQDLQVPLGKKIVVVLAFALRLPILAPAALRLYYLNIEFSSSDPTLTGVLASVCAQIETSYAIISATIPCLRPFMSSLNTHYGAPAKPKSSTGTGSGGSNPRTPLESLTKAGRSLGTKKGEARGEMWDKPGNLTCVTRGEKNSIDSHDSKQMIITKDTEWVVEFERQSGMQTPRTADRPVSDA</sequence>
<dbReference type="EMBL" id="KV460217">
    <property type="protein sequence ID" value="OBT98262.1"/>
    <property type="molecule type" value="Genomic_DNA"/>
</dbReference>
<dbReference type="STRING" id="342668.A0A1B8GR01"/>
<gene>
    <name evidence="4" type="ORF">VE01_03111</name>
</gene>
<feature type="transmembrane region" description="Helical" evidence="2">
    <location>
        <begin position="61"/>
        <end position="80"/>
    </location>
</feature>
<dbReference type="Pfam" id="PF20684">
    <property type="entry name" value="Fung_rhodopsin"/>
    <property type="match status" value="1"/>
</dbReference>
<dbReference type="PANTHER" id="PTHR39614">
    <property type="entry name" value="INTEGRAL MEMBRANE PROTEIN"/>
    <property type="match status" value="1"/>
</dbReference>
<feature type="compositionally biased region" description="Basic and acidic residues" evidence="1">
    <location>
        <begin position="321"/>
        <end position="331"/>
    </location>
</feature>
<feature type="domain" description="Rhodopsin" evidence="3">
    <location>
        <begin position="45"/>
        <end position="279"/>
    </location>
</feature>
<proteinExistence type="predicted"/>
<evidence type="ECO:0000256" key="1">
    <source>
        <dbReference type="SAM" id="MobiDB-lite"/>
    </source>
</evidence>
<reference evidence="4 5" key="1">
    <citation type="submission" date="2016-03" db="EMBL/GenBank/DDBJ databases">
        <title>Comparative genomics of Pseudogymnoascus destructans, the fungus causing white-nose syndrome of bats.</title>
        <authorList>
            <person name="Palmer J.M."/>
            <person name="Drees K.P."/>
            <person name="Foster J.T."/>
            <person name="Lindner D.L."/>
        </authorList>
    </citation>
    <scope>NUCLEOTIDE SEQUENCE [LARGE SCALE GENOMIC DNA]</scope>
    <source>
        <strain evidence="4 5">UAMH 10579</strain>
    </source>
</reference>
<evidence type="ECO:0000313" key="5">
    <source>
        <dbReference type="Proteomes" id="UP000091956"/>
    </source>
</evidence>
<evidence type="ECO:0000313" key="4">
    <source>
        <dbReference type="EMBL" id="OBT98262.1"/>
    </source>
</evidence>
<feature type="transmembrane region" description="Helical" evidence="2">
    <location>
        <begin position="216"/>
        <end position="237"/>
    </location>
</feature>
<dbReference type="AlphaFoldDB" id="A0A1B8GR01"/>
<feature type="transmembrane region" description="Helical" evidence="2">
    <location>
        <begin position="180"/>
        <end position="204"/>
    </location>
</feature>
<dbReference type="OrthoDB" id="3918601at2759"/>
<dbReference type="RefSeq" id="XP_018131995.1">
    <property type="nucleotide sequence ID" value="XM_018272609.2"/>
</dbReference>
<reference evidence="5" key="2">
    <citation type="journal article" date="2018" name="Nat. Commun.">
        <title>Extreme sensitivity to ultraviolet light in the fungal pathogen causing white-nose syndrome of bats.</title>
        <authorList>
            <person name="Palmer J.M."/>
            <person name="Drees K.P."/>
            <person name="Foster J.T."/>
            <person name="Lindner D.L."/>
        </authorList>
    </citation>
    <scope>NUCLEOTIDE SEQUENCE [LARGE SCALE GENOMIC DNA]</scope>
    <source>
        <strain evidence="5">UAMH 10579</strain>
    </source>
</reference>
<protein>
    <recommendedName>
        <fullName evidence="3">Rhodopsin domain-containing protein</fullName>
    </recommendedName>
</protein>
<feature type="region of interest" description="Disordered" evidence="1">
    <location>
        <begin position="288"/>
        <end position="353"/>
    </location>
</feature>
<keyword evidence="2" id="KW-0472">Membrane</keyword>
<dbReference type="Proteomes" id="UP000091956">
    <property type="component" value="Unassembled WGS sequence"/>
</dbReference>
<accession>A0A1B8GR01</accession>
<feature type="transmembrane region" description="Helical" evidence="2">
    <location>
        <begin position="110"/>
        <end position="130"/>
    </location>
</feature>
<keyword evidence="5" id="KW-1185">Reference proteome</keyword>
<dbReference type="PANTHER" id="PTHR39614:SF2">
    <property type="entry name" value="INTEGRAL MEMBRANE PROTEIN"/>
    <property type="match status" value="1"/>
</dbReference>